<feature type="region of interest" description="Disordered" evidence="1">
    <location>
        <begin position="178"/>
        <end position="206"/>
    </location>
</feature>
<accession>V5ETR1</accession>
<dbReference type="Proteomes" id="UP000019377">
    <property type="component" value="Unassembled WGS sequence"/>
</dbReference>
<protein>
    <submittedName>
        <fullName evidence="2">Uncharacterized protein</fullName>
    </submittedName>
</protein>
<name>V5ETR1_KALBG</name>
<dbReference type="HOGENOM" id="CLU_801990_0_0_1"/>
<feature type="region of interest" description="Disordered" evidence="1">
    <location>
        <begin position="58"/>
        <end position="108"/>
    </location>
</feature>
<dbReference type="EMBL" id="KI545857">
    <property type="protein sequence ID" value="EST08665.1"/>
    <property type="molecule type" value="Genomic_DNA"/>
</dbReference>
<dbReference type="OrthoDB" id="3351822at2759"/>
<sequence length="346" mass="38188">MAELDPFENEYSRIRPSFWTDFQQGVTKIRYDTRKFAFRPCEITASRLKPFFEELSTTGGNAAHSHSENPSASFTHSGPRHAAPHRGAGHFSKPDPGGQHSREASTSKQAALNSFGCNQFQQLHLCWDPVPGAEGVDQTATANNPAAGTVPSAMSKLSLNGGSDWPAERHDIWTNTTSQNNEARAPPPHTSKAAAAHKSAATRSESATTSLNPWIIPSAIESKQSKAFRADLVDSIRTTFGWTRQDQQLLSDTPWLSNGADLDQRLEGQERRHRLENLVSEIAYQQTPPSSDQDVAHANRGISSDEKLSVRLVPPAERLRLGGMYVPYTKSQRVQWFLDNLDTDDA</sequence>
<dbReference type="GeneID" id="27417575"/>
<evidence type="ECO:0000256" key="1">
    <source>
        <dbReference type="SAM" id="MobiDB-lite"/>
    </source>
</evidence>
<evidence type="ECO:0000313" key="2">
    <source>
        <dbReference type="EMBL" id="EST08665.1"/>
    </source>
</evidence>
<organism evidence="2 3">
    <name type="scientific">Kalmanozyma brasiliensis (strain GHG001)</name>
    <name type="common">Yeast</name>
    <name type="synonym">Pseudozyma brasiliensis</name>
    <dbReference type="NCBI Taxonomy" id="1365824"/>
    <lineage>
        <taxon>Eukaryota</taxon>
        <taxon>Fungi</taxon>
        <taxon>Dikarya</taxon>
        <taxon>Basidiomycota</taxon>
        <taxon>Ustilaginomycotina</taxon>
        <taxon>Ustilaginomycetes</taxon>
        <taxon>Ustilaginales</taxon>
        <taxon>Ustilaginaceae</taxon>
        <taxon>Kalmanozyma</taxon>
    </lineage>
</organism>
<feature type="compositionally biased region" description="Basic residues" evidence="1">
    <location>
        <begin position="78"/>
        <end position="88"/>
    </location>
</feature>
<evidence type="ECO:0000313" key="3">
    <source>
        <dbReference type="Proteomes" id="UP000019377"/>
    </source>
</evidence>
<proteinExistence type="predicted"/>
<reference evidence="3" key="1">
    <citation type="journal article" date="2013" name="Genome Announc.">
        <title>Draft genome sequence of Pseudozyma brasiliensis sp. nov. strain GHG001, a high producer of endo-1,4-xylanase isolated from an insect pest of sugarcane.</title>
        <authorList>
            <person name="Oliveira J.V.D.C."/>
            <person name="dos Santos R.A.C."/>
            <person name="Borges T.A."/>
            <person name="Riano-Pachon D.M."/>
            <person name="Goldman G.H."/>
        </authorList>
    </citation>
    <scope>NUCLEOTIDE SEQUENCE [LARGE SCALE GENOMIC DNA]</scope>
    <source>
        <strain evidence="3">GHG001</strain>
    </source>
</reference>
<dbReference type="eggNOG" id="ENOG502RBRM">
    <property type="taxonomic scope" value="Eukaryota"/>
</dbReference>
<feature type="compositionally biased region" description="Low complexity" evidence="1">
    <location>
        <begin position="190"/>
        <end position="206"/>
    </location>
</feature>
<dbReference type="AlphaFoldDB" id="V5ETR1"/>
<keyword evidence="3" id="KW-1185">Reference proteome</keyword>
<gene>
    <name evidence="2" type="ORF">PSEUBRA_SCAF15g05700</name>
</gene>